<accession>A0ABX5E943</accession>
<dbReference type="InterPro" id="IPR023214">
    <property type="entry name" value="HAD_sf"/>
</dbReference>
<dbReference type="NCBIfam" id="TIGR00099">
    <property type="entry name" value="Cof-subfamily"/>
    <property type="match status" value="1"/>
</dbReference>
<evidence type="ECO:0008006" key="3">
    <source>
        <dbReference type="Google" id="ProtNLM"/>
    </source>
</evidence>
<dbReference type="Gene3D" id="3.40.50.1000">
    <property type="entry name" value="HAD superfamily/HAD-like"/>
    <property type="match status" value="1"/>
</dbReference>
<comment type="caution">
    <text evidence="1">The sequence shown here is derived from an EMBL/GenBank/DDBJ whole genome shotgun (WGS) entry which is preliminary data.</text>
</comment>
<organism evidence="1 2">
    <name type="scientific">Nonlabens ulvanivorans</name>
    <name type="common">Persicivirga ulvanivorans</name>
    <dbReference type="NCBI Taxonomy" id="906888"/>
    <lineage>
        <taxon>Bacteria</taxon>
        <taxon>Pseudomonadati</taxon>
        <taxon>Bacteroidota</taxon>
        <taxon>Flavobacteriia</taxon>
        <taxon>Flavobacteriales</taxon>
        <taxon>Flavobacteriaceae</taxon>
        <taxon>Nonlabens</taxon>
    </lineage>
</organism>
<proteinExistence type="predicted"/>
<dbReference type="SFLD" id="SFLDG01140">
    <property type="entry name" value="C2.B:_Phosphomannomutase_and_P"/>
    <property type="match status" value="1"/>
</dbReference>
<name>A0ABX5E943_NONUL</name>
<reference evidence="1 2" key="1">
    <citation type="submission" date="2018-03" db="EMBL/GenBank/DDBJ databases">
        <title>Genomic Encyclopedia of Archaeal and Bacterial Type Strains, Phase II (KMG-II): from individual species to whole genera.</title>
        <authorList>
            <person name="Goeker M."/>
        </authorList>
    </citation>
    <scope>NUCLEOTIDE SEQUENCE [LARGE SCALE GENOMIC DNA]</scope>
    <source>
        <strain evidence="1 2">DSM 22727</strain>
    </source>
</reference>
<protein>
    <recommendedName>
        <fullName evidence="3">Hydrolase</fullName>
    </recommendedName>
</protein>
<dbReference type="CDD" id="cd07516">
    <property type="entry name" value="HAD_Pase"/>
    <property type="match status" value="1"/>
</dbReference>
<dbReference type="EMBL" id="PVNA01000001">
    <property type="protein sequence ID" value="PRX15681.1"/>
    <property type="molecule type" value="Genomic_DNA"/>
</dbReference>
<sequence>MFKIERFTFVFQLHTMIQLLASDIDGTLLDSDRFLSARTLQAFNKANQLPVILISARMPQAMYYLQDALKRREMPIVCYNGALVLDQQKQLYSTTIPYIDIENIARIAMEHDLHCSLYRNDEWFVPQMDYWADREVNNTRVTPQVQNIETTLAYFKETQQLGGAHKIMLMGDSDAMDSAFAKAGNLPSQLHLYRSKDTYTEISPLEISKKSALELLIKECFPEVKVENVAAFGDNYNDVEMIAGVGHGVAVDNARDEVKAVANYHTGHHKKDGVAQWIEKFI</sequence>
<dbReference type="Pfam" id="PF08282">
    <property type="entry name" value="Hydrolase_3"/>
    <property type="match status" value="1"/>
</dbReference>
<dbReference type="PANTHER" id="PTHR10000:SF8">
    <property type="entry name" value="HAD SUPERFAMILY HYDROLASE-LIKE, TYPE 3"/>
    <property type="match status" value="1"/>
</dbReference>
<keyword evidence="2" id="KW-1185">Reference proteome</keyword>
<dbReference type="SUPFAM" id="SSF56784">
    <property type="entry name" value="HAD-like"/>
    <property type="match status" value="1"/>
</dbReference>
<dbReference type="InterPro" id="IPR000150">
    <property type="entry name" value="Cof"/>
</dbReference>
<dbReference type="PANTHER" id="PTHR10000">
    <property type="entry name" value="PHOSPHOSERINE PHOSPHATASE"/>
    <property type="match status" value="1"/>
</dbReference>
<dbReference type="NCBIfam" id="TIGR01484">
    <property type="entry name" value="HAD-SF-IIB"/>
    <property type="match status" value="1"/>
</dbReference>
<dbReference type="Gene3D" id="3.30.1240.10">
    <property type="match status" value="1"/>
</dbReference>
<evidence type="ECO:0000313" key="1">
    <source>
        <dbReference type="EMBL" id="PRX15681.1"/>
    </source>
</evidence>
<evidence type="ECO:0000313" key="2">
    <source>
        <dbReference type="Proteomes" id="UP000239997"/>
    </source>
</evidence>
<gene>
    <name evidence="1" type="ORF">LY02_00904</name>
</gene>
<dbReference type="Proteomes" id="UP000239997">
    <property type="component" value="Unassembled WGS sequence"/>
</dbReference>
<dbReference type="InterPro" id="IPR036412">
    <property type="entry name" value="HAD-like_sf"/>
</dbReference>
<dbReference type="InterPro" id="IPR006379">
    <property type="entry name" value="HAD-SF_hydro_IIB"/>
</dbReference>
<dbReference type="SFLD" id="SFLDS00003">
    <property type="entry name" value="Haloacid_Dehalogenase"/>
    <property type="match status" value="1"/>
</dbReference>